<evidence type="ECO:0000313" key="7">
    <source>
        <dbReference type="Proteomes" id="UP000190965"/>
    </source>
</evidence>
<dbReference type="InterPro" id="IPR036390">
    <property type="entry name" value="WH_DNA-bd_sf"/>
</dbReference>
<dbReference type="InterPro" id="IPR014036">
    <property type="entry name" value="DeoR-like_C"/>
</dbReference>
<reference evidence="6 7" key="1">
    <citation type="submission" date="2016-12" db="EMBL/GenBank/DDBJ databases">
        <title>Draft genome sequences of seven strains of Pseudomonas fluorescens that produce 4-formylaminooxyvinylglycine.</title>
        <authorList>
            <person name="Okrent R.A."/>
            <person name="Manning V.A."/>
            <person name="Trippe K.M."/>
        </authorList>
    </citation>
    <scope>NUCLEOTIDE SEQUENCE [LARGE SCALE GENOMIC DNA]</scope>
    <source>
        <strain evidence="6 7">P5A</strain>
    </source>
</reference>
<dbReference type="PRINTS" id="PR00037">
    <property type="entry name" value="HTHLACR"/>
</dbReference>
<dbReference type="InterPro" id="IPR001034">
    <property type="entry name" value="DeoR_HTH"/>
</dbReference>
<dbReference type="SUPFAM" id="SSF100950">
    <property type="entry name" value="NagB/RpiA/CoA transferase-like"/>
    <property type="match status" value="1"/>
</dbReference>
<keyword evidence="2" id="KW-0805">Transcription regulation</keyword>
<dbReference type="InterPro" id="IPR037171">
    <property type="entry name" value="NagB/RpiA_transferase-like"/>
</dbReference>
<dbReference type="PANTHER" id="PTHR30363:SF4">
    <property type="entry name" value="GLYCEROL-3-PHOSPHATE REGULON REPRESSOR"/>
    <property type="match status" value="1"/>
</dbReference>
<gene>
    <name evidence="6" type="ORF">BFW87_23760</name>
</gene>
<dbReference type="Gene3D" id="3.40.50.1360">
    <property type="match status" value="1"/>
</dbReference>
<dbReference type="CDD" id="cd00090">
    <property type="entry name" value="HTH_ARSR"/>
    <property type="match status" value="1"/>
</dbReference>
<dbReference type="SMART" id="SM00420">
    <property type="entry name" value="HTH_DEOR"/>
    <property type="match status" value="1"/>
</dbReference>
<dbReference type="SUPFAM" id="SSF46785">
    <property type="entry name" value="Winged helix' DNA-binding domain"/>
    <property type="match status" value="1"/>
</dbReference>
<evidence type="ECO:0000256" key="2">
    <source>
        <dbReference type="ARBA" id="ARBA00023015"/>
    </source>
</evidence>
<keyword evidence="3" id="KW-0238">DNA-binding</keyword>
<dbReference type="GO" id="GO:0003677">
    <property type="term" value="F:DNA binding"/>
    <property type="evidence" value="ECO:0007669"/>
    <property type="project" value="UniProtKB-KW"/>
</dbReference>
<dbReference type="OrthoDB" id="9814815at2"/>
<keyword evidence="4" id="KW-0804">Transcription</keyword>
<organism evidence="6 7">
    <name type="scientific">Pseudomonas fluorescens</name>
    <dbReference type="NCBI Taxonomy" id="294"/>
    <lineage>
        <taxon>Bacteria</taxon>
        <taxon>Pseudomonadati</taxon>
        <taxon>Pseudomonadota</taxon>
        <taxon>Gammaproteobacteria</taxon>
        <taxon>Pseudomonadales</taxon>
        <taxon>Pseudomonadaceae</taxon>
        <taxon>Pseudomonas</taxon>
    </lineage>
</organism>
<evidence type="ECO:0000313" key="6">
    <source>
        <dbReference type="EMBL" id="OPA87661.1"/>
    </source>
</evidence>
<dbReference type="Gene3D" id="1.10.10.10">
    <property type="entry name" value="Winged helix-like DNA-binding domain superfamily/Winged helix DNA-binding domain"/>
    <property type="match status" value="1"/>
</dbReference>
<dbReference type="SMART" id="SM01134">
    <property type="entry name" value="DeoRC"/>
    <property type="match status" value="1"/>
</dbReference>
<evidence type="ECO:0000256" key="1">
    <source>
        <dbReference type="ARBA" id="ARBA00022491"/>
    </source>
</evidence>
<keyword evidence="1" id="KW-0678">Repressor</keyword>
<sequence>MQNTHQAIDLPSLRKQKILLLLERDGKVTASDLVEHFAVSQDTIRRDLGELAAAGLLQRVHGGALPRPKDTGKDFFTRVGETNDAKRRLAQLAADRVEDGQIVLFDSGSTTLQIAQSLPREIRLTVVTASPMIAVALADHPYVKVILAGGQLNPATLSTGGQEAVRLIQSVKADLLFTGVCALHPQIGITSQHFDEVAVKQALLDSASHVVAVSTADKLGAVEPFVVGPCERIHTLITEWHVPSVERYEQLGLEVLQVEVE</sequence>
<dbReference type="InterPro" id="IPR011991">
    <property type="entry name" value="ArsR-like_HTH"/>
</dbReference>
<proteinExistence type="predicted"/>
<dbReference type="PANTHER" id="PTHR30363">
    <property type="entry name" value="HTH-TYPE TRANSCRIPTIONAL REGULATOR SRLR-RELATED"/>
    <property type="match status" value="1"/>
</dbReference>
<protein>
    <submittedName>
        <fullName evidence="6">DeoR family transcriptional regulator</fullName>
    </submittedName>
</protein>
<dbReference type="InterPro" id="IPR050313">
    <property type="entry name" value="Carb_Metab_HTH_regulators"/>
</dbReference>
<evidence type="ECO:0000256" key="4">
    <source>
        <dbReference type="ARBA" id="ARBA00023163"/>
    </source>
</evidence>
<comment type="caution">
    <text evidence="6">The sequence shown here is derived from an EMBL/GenBank/DDBJ whole genome shotgun (WGS) entry which is preliminary data.</text>
</comment>
<name>A0A1T2Y6C9_PSEFL</name>
<feature type="domain" description="HTH deoR-type" evidence="5">
    <location>
        <begin position="11"/>
        <end position="66"/>
    </location>
</feature>
<dbReference type="InterPro" id="IPR036388">
    <property type="entry name" value="WH-like_DNA-bd_sf"/>
</dbReference>
<dbReference type="Pfam" id="PF08220">
    <property type="entry name" value="HTH_DeoR"/>
    <property type="match status" value="1"/>
</dbReference>
<dbReference type="PROSITE" id="PS51000">
    <property type="entry name" value="HTH_DEOR_2"/>
    <property type="match status" value="1"/>
</dbReference>
<evidence type="ECO:0000259" key="5">
    <source>
        <dbReference type="PROSITE" id="PS51000"/>
    </source>
</evidence>
<dbReference type="RefSeq" id="WP_078742150.1">
    <property type="nucleotide sequence ID" value="NZ_MSDF01000044.1"/>
</dbReference>
<dbReference type="Proteomes" id="UP000190965">
    <property type="component" value="Unassembled WGS sequence"/>
</dbReference>
<dbReference type="GO" id="GO:0003700">
    <property type="term" value="F:DNA-binding transcription factor activity"/>
    <property type="evidence" value="ECO:0007669"/>
    <property type="project" value="InterPro"/>
</dbReference>
<dbReference type="PROSITE" id="PS00894">
    <property type="entry name" value="HTH_DEOR_1"/>
    <property type="match status" value="1"/>
</dbReference>
<dbReference type="InterPro" id="IPR018356">
    <property type="entry name" value="Tscrpt_reg_HTH_DeoR_CS"/>
</dbReference>
<dbReference type="Pfam" id="PF00455">
    <property type="entry name" value="DeoRC"/>
    <property type="match status" value="1"/>
</dbReference>
<evidence type="ECO:0000256" key="3">
    <source>
        <dbReference type="ARBA" id="ARBA00023125"/>
    </source>
</evidence>
<dbReference type="EMBL" id="MSDF01000044">
    <property type="protein sequence ID" value="OPA87661.1"/>
    <property type="molecule type" value="Genomic_DNA"/>
</dbReference>
<accession>A0A1T2Y6C9</accession>
<dbReference type="AlphaFoldDB" id="A0A1T2Y6C9"/>